<dbReference type="PANTHER" id="PTHR47204">
    <property type="entry name" value="OS02G0168900 PROTEIN"/>
    <property type="match status" value="1"/>
</dbReference>
<dbReference type="EMBL" id="CP136897">
    <property type="protein sequence ID" value="WOL16496.1"/>
    <property type="molecule type" value="Genomic_DNA"/>
</dbReference>
<name>A0AAQ3L1M4_9LILI</name>
<dbReference type="GO" id="GO:0032299">
    <property type="term" value="C:ribonuclease H2 complex"/>
    <property type="evidence" value="ECO:0007669"/>
    <property type="project" value="InterPro"/>
</dbReference>
<organism evidence="1 2">
    <name type="scientific">Canna indica</name>
    <name type="common">Indian-shot</name>
    <dbReference type="NCBI Taxonomy" id="4628"/>
    <lineage>
        <taxon>Eukaryota</taxon>
        <taxon>Viridiplantae</taxon>
        <taxon>Streptophyta</taxon>
        <taxon>Embryophyta</taxon>
        <taxon>Tracheophyta</taxon>
        <taxon>Spermatophyta</taxon>
        <taxon>Magnoliopsida</taxon>
        <taxon>Liliopsida</taxon>
        <taxon>Zingiberales</taxon>
        <taxon>Cannaceae</taxon>
        <taxon>Canna</taxon>
    </lineage>
</organism>
<dbReference type="AlphaFoldDB" id="A0AAQ3L1M4"/>
<dbReference type="Gene3D" id="2.40.128.680">
    <property type="match status" value="1"/>
</dbReference>
<reference evidence="1 2" key="1">
    <citation type="submission" date="2023-10" db="EMBL/GenBank/DDBJ databases">
        <title>Chromosome-scale genome assembly provides insights into flower coloration mechanisms of Canna indica.</title>
        <authorList>
            <person name="Li C."/>
        </authorList>
    </citation>
    <scope>NUCLEOTIDE SEQUENCE [LARGE SCALE GENOMIC DNA]</scope>
    <source>
        <tissue evidence="1">Flower</tissue>
    </source>
</reference>
<gene>
    <name evidence="1" type="ORF">Cni_G25283</name>
</gene>
<accession>A0AAQ3L1M4</accession>
<dbReference type="GO" id="GO:0006401">
    <property type="term" value="P:RNA catabolic process"/>
    <property type="evidence" value="ECO:0007669"/>
    <property type="project" value="InterPro"/>
</dbReference>
<dbReference type="Pfam" id="PF08615">
    <property type="entry name" value="RNase_H2_suC"/>
    <property type="match status" value="1"/>
</dbReference>
<evidence type="ECO:0000313" key="1">
    <source>
        <dbReference type="EMBL" id="WOL16496.1"/>
    </source>
</evidence>
<evidence type="ECO:0000313" key="2">
    <source>
        <dbReference type="Proteomes" id="UP001327560"/>
    </source>
</evidence>
<dbReference type="InterPro" id="IPR013924">
    <property type="entry name" value="RNase_H2_suC"/>
</dbReference>
<dbReference type="Proteomes" id="UP001327560">
    <property type="component" value="Chromosome 8"/>
</dbReference>
<dbReference type="CDD" id="cd09271">
    <property type="entry name" value="RNase_H2-C"/>
    <property type="match status" value="1"/>
</dbReference>
<keyword evidence="2" id="KW-1185">Reference proteome</keyword>
<sequence>MEEGSSLGASSPGRSDGAGGGGIMGAISLRTPGGFPAVDLTDCVHLLPCSIKHDGPCPVSHYFKPKKTDVVVDDLFVEEAFFRGRNLQGLTIPLPEGYRGYVLEKKKSESGNGSETLEGGFSQWVSRAEFGNLTYWNHDCLPSSDDSLLRCFHWFSVANALHKPVTQEELASTISSKQK</sequence>
<proteinExistence type="predicted"/>
<dbReference type="PANTHER" id="PTHR47204:SF1">
    <property type="entry name" value="RIBONUCLEASE H2 SUBUNIT C"/>
    <property type="match status" value="1"/>
</dbReference>
<protein>
    <submittedName>
        <fullName evidence="1">Ribonuclease H2 subunit C</fullName>
    </submittedName>
</protein>